<keyword evidence="1" id="KW-1185">Reference proteome</keyword>
<dbReference type="InterPro" id="IPR052958">
    <property type="entry name" value="IFN-induced_PKR_regulator"/>
</dbReference>
<reference evidence="2" key="1">
    <citation type="submission" date="2025-08" db="UniProtKB">
        <authorList>
            <consortium name="RefSeq"/>
        </authorList>
    </citation>
    <scope>IDENTIFICATION</scope>
    <source>
        <tissue evidence="2">Gonads</tissue>
    </source>
</reference>
<evidence type="ECO:0000313" key="1">
    <source>
        <dbReference type="Proteomes" id="UP000504635"/>
    </source>
</evidence>
<dbReference type="SUPFAM" id="SSF53098">
    <property type="entry name" value="Ribonuclease H-like"/>
    <property type="match status" value="1"/>
</dbReference>
<accession>A0A6J2YEF5</accession>
<name>A0A6J2YEF5_SITOR</name>
<sequence length="345" mass="40297">MAGQLGGLQGKVKETYQSALFVHCMAHRLNLVMQQSLNKIRQCKILFQTLSGLAAFFSKSSKRSTALDQEVHKRLPRVAPTRWSYNGRLVETVFEYRLPLIDFFQKIMDNRQDWDNETVVCSTGYLNMLQREGDFNFLLLVFSQIFPFCDNLFSVLQTKMSDINFCIRKIQEFRRIVSSKRDQFDEFWQKFEYLDILTTEPERKRTRTEDTVNDKKMDPKTQARKLFYEIIDNILAQIDDRFNNFKSLKFLELVNFEENNALSEEAFNSLQQNYPNFFDFPALCSELFVLYNTSEGLNKHSVSELLKSIKECGLHRACPEIVKLCELSLTIPATSTSAERSFSTL</sequence>
<dbReference type="GeneID" id="115886674"/>
<protein>
    <submittedName>
        <fullName evidence="2">Zinc finger MYM-type protein 1-like</fullName>
    </submittedName>
</protein>
<dbReference type="AlphaFoldDB" id="A0A6J2YEF5"/>
<organism evidence="1 2">
    <name type="scientific">Sitophilus oryzae</name>
    <name type="common">Rice weevil</name>
    <name type="synonym">Curculio oryzae</name>
    <dbReference type="NCBI Taxonomy" id="7048"/>
    <lineage>
        <taxon>Eukaryota</taxon>
        <taxon>Metazoa</taxon>
        <taxon>Ecdysozoa</taxon>
        <taxon>Arthropoda</taxon>
        <taxon>Hexapoda</taxon>
        <taxon>Insecta</taxon>
        <taxon>Pterygota</taxon>
        <taxon>Neoptera</taxon>
        <taxon>Endopterygota</taxon>
        <taxon>Coleoptera</taxon>
        <taxon>Polyphaga</taxon>
        <taxon>Cucujiformia</taxon>
        <taxon>Curculionidae</taxon>
        <taxon>Dryophthorinae</taxon>
        <taxon>Sitophilus</taxon>
    </lineage>
</organism>
<dbReference type="RefSeq" id="XP_030761787.1">
    <property type="nucleotide sequence ID" value="XM_030905927.1"/>
</dbReference>
<dbReference type="PANTHER" id="PTHR46289:SF17">
    <property type="entry name" value="HAT C-TERMINAL DIMERISATION DOMAIN-CONTAINING PROTEIN"/>
    <property type="match status" value="1"/>
</dbReference>
<proteinExistence type="predicted"/>
<dbReference type="OrthoDB" id="8196265at2759"/>
<dbReference type="Proteomes" id="UP000504635">
    <property type="component" value="Unplaced"/>
</dbReference>
<evidence type="ECO:0000313" key="2">
    <source>
        <dbReference type="RefSeq" id="XP_030761787.1"/>
    </source>
</evidence>
<dbReference type="InterPro" id="IPR012337">
    <property type="entry name" value="RNaseH-like_sf"/>
</dbReference>
<dbReference type="PANTHER" id="PTHR46289">
    <property type="entry name" value="52 KDA REPRESSOR OF THE INHIBITOR OF THE PROTEIN KINASE-LIKE PROTEIN-RELATED"/>
    <property type="match status" value="1"/>
</dbReference>
<gene>
    <name evidence="2" type="primary">LOC115886674</name>
</gene>
<dbReference type="KEGG" id="soy:115886674"/>
<dbReference type="InParanoid" id="A0A6J2YEF5"/>